<protein>
    <recommendedName>
        <fullName evidence="9">tRNA (guanine-N(7)-)-methyltransferase</fullName>
        <ecNumber evidence="9">2.1.1.33</ecNumber>
    </recommendedName>
    <alternativeName>
        <fullName evidence="9">tRNA (guanine(46)-N(7))-methyltransferase</fullName>
    </alternativeName>
    <alternativeName>
        <fullName evidence="9">tRNA(m7G46)-methyltransferase</fullName>
    </alternativeName>
</protein>
<dbReference type="GO" id="GO:0000049">
    <property type="term" value="F:tRNA binding"/>
    <property type="evidence" value="ECO:0007669"/>
    <property type="project" value="UniProtKB-UniRule"/>
</dbReference>
<keyword evidence="2 9" id="KW-0820">tRNA-binding</keyword>
<sequence>MTKTENEKKRLRDAAESGVGPITEEGEMPQKKFYRSRAHCNPLSHNNTFDYPIHPAEMDWGTHYPAIENPKPTVLDIGCGFGGLTIALATLLPKHLILGLEIRAKVTEYVRLRILAHRKENPGKYENASVLRSNTMKLMPHFFEKGSLEKIFFCFPDPHFKKKNHPRRIISDRLLSEYAYFLKPGQGKLYCITDVEDLHNWHVKHCRAHPLFRELSKDEMDKDSCVKAMYSETEEGKKVERAGTNKYYAVFERIESGTEDAKKITGENFFSQGQFGIE</sequence>
<reference evidence="11 12" key="1">
    <citation type="journal article" date="2021" name="Sci. Rep.">
        <title>The genome of the diatom Chaetoceros tenuissimus carries an ancient integrated fragment of an extant virus.</title>
        <authorList>
            <person name="Hongo Y."/>
            <person name="Kimura K."/>
            <person name="Takaki Y."/>
            <person name="Yoshida Y."/>
            <person name="Baba S."/>
            <person name="Kobayashi G."/>
            <person name="Nagasaki K."/>
            <person name="Hano T."/>
            <person name="Tomaru Y."/>
        </authorList>
    </citation>
    <scope>NUCLEOTIDE SEQUENCE [LARGE SCALE GENOMIC DNA]</scope>
    <source>
        <strain evidence="11 12">NIES-3715</strain>
    </source>
</reference>
<feature type="binding site" evidence="9">
    <location>
        <begin position="101"/>
        <end position="102"/>
    </location>
    <ligand>
        <name>S-adenosyl-L-methionine</name>
        <dbReference type="ChEBI" id="CHEBI:59789"/>
    </ligand>
</feature>
<dbReference type="AlphaFoldDB" id="A0AAD3D8U1"/>
<dbReference type="GO" id="GO:0043527">
    <property type="term" value="C:tRNA methyltransferase complex"/>
    <property type="evidence" value="ECO:0007669"/>
    <property type="project" value="TreeGrafter"/>
</dbReference>
<dbReference type="Pfam" id="PF02390">
    <property type="entry name" value="Methyltransf_4"/>
    <property type="match status" value="1"/>
</dbReference>
<evidence type="ECO:0000256" key="8">
    <source>
        <dbReference type="ARBA" id="ARBA00023242"/>
    </source>
</evidence>
<comment type="caution">
    <text evidence="11">The sequence shown here is derived from an EMBL/GenBank/DDBJ whole genome shotgun (WGS) entry which is preliminary data.</text>
</comment>
<gene>
    <name evidence="11" type="ORF">CTEN210_15396</name>
</gene>
<dbReference type="GO" id="GO:0008176">
    <property type="term" value="F:tRNA (guanine(46)-N7)-methyltransferase activity"/>
    <property type="evidence" value="ECO:0007669"/>
    <property type="project" value="UniProtKB-UniRule"/>
</dbReference>
<feature type="active site" evidence="9">
    <location>
        <position position="157"/>
    </location>
</feature>
<dbReference type="Proteomes" id="UP001054902">
    <property type="component" value="Unassembled WGS sequence"/>
</dbReference>
<evidence type="ECO:0000256" key="1">
    <source>
        <dbReference type="ARBA" id="ARBA00000142"/>
    </source>
</evidence>
<comment type="similarity">
    <text evidence="9">Belongs to the class I-like SAM-binding methyltransferase superfamily. TrmB family.</text>
</comment>
<dbReference type="HAMAP" id="MF_03055">
    <property type="entry name" value="tRNA_methyltr_TrmB_euk"/>
    <property type="match status" value="1"/>
</dbReference>
<evidence type="ECO:0000313" key="12">
    <source>
        <dbReference type="Proteomes" id="UP001054902"/>
    </source>
</evidence>
<evidence type="ECO:0000256" key="5">
    <source>
        <dbReference type="ARBA" id="ARBA00022691"/>
    </source>
</evidence>
<dbReference type="CDD" id="cd02440">
    <property type="entry name" value="AdoMet_MTases"/>
    <property type="match status" value="1"/>
</dbReference>
<organism evidence="11 12">
    <name type="scientific">Chaetoceros tenuissimus</name>
    <dbReference type="NCBI Taxonomy" id="426638"/>
    <lineage>
        <taxon>Eukaryota</taxon>
        <taxon>Sar</taxon>
        <taxon>Stramenopiles</taxon>
        <taxon>Ochrophyta</taxon>
        <taxon>Bacillariophyta</taxon>
        <taxon>Coscinodiscophyceae</taxon>
        <taxon>Chaetocerotophycidae</taxon>
        <taxon>Chaetocerotales</taxon>
        <taxon>Chaetocerotaceae</taxon>
        <taxon>Chaetoceros</taxon>
    </lineage>
</organism>
<evidence type="ECO:0000256" key="4">
    <source>
        <dbReference type="ARBA" id="ARBA00022679"/>
    </source>
</evidence>
<keyword evidence="3 9" id="KW-0489">Methyltransferase</keyword>
<dbReference type="EMBL" id="BLLK01000062">
    <property type="protein sequence ID" value="GFH58920.1"/>
    <property type="molecule type" value="Genomic_DNA"/>
</dbReference>
<dbReference type="FunFam" id="3.40.50.150:FF:000372">
    <property type="entry name" value="tRNA (guanine-N(7)-)-methyltransferase"/>
    <property type="match status" value="1"/>
</dbReference>
<comment type="function">
    <text evidence="9">Catalyzes the formation of N(7)-methylguanine at position 46 (m7G46) in tRNA.</text>
</comment>
<comment type="catalytic activity">
    <reaction evidence="1 9">
        <text>guanosine(46) in tRNA + S-adenosyl-L-methionine = N(7)-methylguanosine(46) in tRNA + S-adenosyl-L-homocysteine</text>
        <dbReference type="Rhea" id="RHEA:42708"/>
        <dbReference type="Rhea" id="RHEA-COMP:10188"/>
        <dbReference type="Rhea" id="RHEA-COMP:10189"/>
        <dbReference type="ChEBI" id="CHEBI:57856"/>
        <dbReference type="ChEBI" id="CHEBI:59789"/>
        <dbReference type="ChEBI" id="CHEBI:74269"/>
        <dbReference type="ChEBI" id="CHEBI:74480"/>
        <dbReference type="EC" id="2.1.1.33"/>
    </reaction>
</comment>
<feature type="binding site" evidence="9">
    <location>
        <begin position="134"/>
        <end position="135"/>
    </location>
    <ligand>
        <name>S-adenosyl-L-methionine</name>
        <dbReference type="ChEBI" id="CHEBI:59789"/>
    </ligand>
</feature>
<dbReference type="InterPro" id="IPR025763">
    <property type="entry name" value="Trm8_euk"/>
</dbReference>
<comment type="pathway">
    <text evidence="9">tRNA modification; N(7)-methylguanine-tRNA biosynthesis.</text>
</comment>
<proteinExistence type="inferred from homology"/>
<dbReference type="InterPro" id="IPR029063">
    <property type="entry name" value="SAM-dependent_MTases_sf"/>
</dbReference>
<dbReference type="PANTHER" id="PTHR23417:SF16">
    <property type="entry name" value="TRNA (GUANINE-N(7)-)-METHYLTRANSFERASE"/>
    <property type="match status" value="1"/>
</dbReference>
<keyword evidence="7 9" id="KW-0694">RNA-binding</keyword>
<keyword evidence="12" id="KW-1185">Reference proteome</keyword>
<name>A0AAD3D8U1_9STRA</name>
<dbReference type="EC" id="2.1.1.33" evidence="9"/>
<feature type="region of interest" description="Disordered" evidence="10">
    <location>
        <begin position="1"/>
        <end position="30"/>
    </location>
</feature>
<accession>A0AAD3D8U1</accession>
<dbReference type="NCBIfam" id="TIGR00091">
    <property type="entry name" value="tRNA (guanosine(46)-N7)-methyltransferase TrmB"/>
    <property type="match status" value="1"/>
</dbReference>
<keyword evidence="6 9" id="KW-0819">tRNA processing</keyword>
<dbReference type="InterPro" id="IPR003358">
    <property type="entry name" value="tRNA_(Gua-N-7)_MeTrfase_Trmb"/>
</dbReference>
<evidence type="ECO:0000256" key="10">
    <source>
        <dbReference type="SAM" id="MobiDB-lite"/>
    </source>
</evidence>
<comment type="subcellular location">
    <subcellularLocation>
        <location evidence="9">Nucleus</location>
    </subcellularLocation>
</comment>
<dbReference type="PROSITE" id="PS51625">
    <property type="entry name" value="SAM_MT_TRMB"/>
    <property type="match status" value="1"/>
</dbReference>
<dbReference type="GO" id="GO:0005634">
    <property type="term" value="C:nucleus"/>
    <property type="evidence" value="ECO:0007669"/>
    <property type="project" value="UniProtKB-SubCell"/>
</dbReference>
<feature type="binding site" evidence="9">
    <location>
        <position position="154"/>
    </location>
    <ligand>
        <name>S-adenosyl-L-methionine</name>
        <dbReference type="ChEBI" id="CHEBI:59789"/>
    </ligand>
</feature>
<keyword evidence="5 9" id="KW-0949">S-adenosyl-L-methionine</keyword>
<evidence type="ECO:0000256" key="2">
    <source>
        <dbReference type="ARBA" id="ARBA00022555"/>
    </source>
</evidence>
<feature type="binding site" evidence="9">
    <location>
        <position position="78"/>
    </location>
    <ligand>
        <name>S-adenosyl-L-methionine</name>
        <dbReference type="ChEBI" id="CHEBI:59789"/>
    </ligand>
</feature>
<dbReference type="Gene3D" id="3.40.50.150">
    <property type="entry name" value="Vaccinia Virus protein VP39"/>
    <property type="match status" value="1"/>
</dbReference>
<evidence type="ECO:0000256" key="3">
    <source>
        <dbReference type="ARBA" id="ARBA00022603"/>
    </source>
</evidence>
<dbReference type="SUPFAM" id="SSF53335">
    <property type="entry name" value="S-adenosyl-L-methionine-dependent methyltransferases"/>
    <property type="match status" value="1"/>
</dbReference>
<feature type="compositionally biased region" description="Basic and acidic residues" evidence="10">
    <location>
        <begin position="1"/>
        <end position="15"/>
    </location>
</feature>
<evidence type="ECO:0000256" key="9">
    <source>
        <dbReference type="HAMAP-Rule" id="MF_03055"/>
    </source>
</evidence>
<dbReference type="PANTHER" id="PTHR23417">
    <property type="entry name" value="3-DEOXY-D-MANNO-OCTULOSONIC-ACID TRANSFERASE/TRNA GUANINE-N 7 - -METHYLTRANSFERASE"/>
    <property type="match status" value="1"/>
</dbReference>
<feature type="binding site" evidence="9">
    <location>
        <begin position="233"/>
        <end position="235"/>
    </location>
    <ligand>
        <name>S-adenosyl-L-methionine</name>
        <dbReference type="ChEBI" id="CHEBI:59789"/>
    </ligand>
</feature>
<evidence type="ECO:0000313" key="11">
    <source>
        <dbReference type="EMBL" id="GFH58920.1"/>
    </source>
</evidence>
<keyword evidence="8 9" id="KW-0539">Nucleus</keyword>
<keyword evidence="4 9" id="KW-0808">Transferase</keyword>
<evidence type="ECO:0000256" key="7">
    <source>
        <dbReference type="ARBA" id="ARBA00022884"/>
    </source>
</evidence>
<evidence type="ECO:0000256" key="6">
    <source>
        <dbReference type="ARBA" id="ARBA00022694"/>
    </source>
</evidence>